<dbReference type="InterPro" id="IPR002347">
    <property type="entry name" value="SDR_fam"/>
</dbReference>
<dbReference type="GO" id="GO:0016491">
    <property type="term" value="F:oxidoreductase activity"/>
    <property type="evidence" value="ECO:0007669"/>
    <property type="project" value="UniProtKB-KW"/>
</dbReference>
<dbReference type="AlphaFoldDB" id="A0A8T8WMG0"/>
<evidence type="ECO:0000256" key="1">
    <source>
        <dbReference type="ARBA" id="ARBA00006484"/>
    </source>
</evidence>
<keyword evidence="3" id="KW-0560">Oxidoreductase</keyword>
<gene>
    <name evidence="4" type="ORF">BO86DRAFT_236192</name>
</gene>
<dbReference type="OrthoDB" id="191139at2759"/>
<dbReference type="Pfam" id="PF00106">
    <property type="entry name" value="adh_short"/>
    <property type="match status" value="1"/>
</dbReference>
<dbReference type="Proteomes" id="UP000249497">
    <property type="component" value="Unassembled WGS sequence"/>
</dbReference>
<keyword evidence="5" id="KW-1185">Reference proteome</keyword>
<dbReference type="Gene3D" id="3.40.50.720">
    <property type="entry name" value="NAD(P)-binding Rossmann-like Domain"/>
    <property type="match status" value="1"/>
</dbReference>
<dbReference type="InterPro" id="IPR036291">
    <property type="entry name" value="NAD(P)-bd_dom_sf"/>
</dbReference>
<evidence type="ECO:0000313" key="5">
    <source>
        <dbReference type="Proteomes" id="UP000249497"/>
    </source>
</evidence>
<dbReference type="EMBL" id="KZ824854">
    <property type="protein sequence ID" value="RAH76967.1"/>
    <property type="molecule type" value="Genomic_DNA"/>
</dbReference>
<dbReference type="SUPFAM" id="SSF51735">
    <property type="entry name" value="NAD(P)-binding Rossmann-fold domains"/>
    <property type="match status" value="1"/>
</dbReference>
<dbReference type="RefSeq" id="XP_025522861.1">
    <property type="nucleotide sequence ID" value="XM_025667049.1"/>
</dbReference>
<name>A0A8T8WMG0_ASPJA</name>
<reference evidence="4 5" key="1">
    <citation type="submission" date="2018-02" db="EMBL/GenBank/DDBJ databases">
        <title>The genomes of Aspergillus section Nigri reveals drivers in fungal speciation.</title>
        <authorList>
            <consortium name="DOE Joint Genome Institute"/>
            <person name="Vesth T.C."/>
            <person name="Nybo J."/>
            <person name="Theobald S."/>
            <person name="Brandl J."/>
            <person name="Frisvad J.C."/>
            <person name="Nielsen K.F."/>
            <person name="Lyhne E.K."/>
            <person name="Kogle M.E."/>
            <person name="Kuo A."/>
            <person name="Riley R."/>
            <person name="Clum A."/>
            <person name="Nolan M."/>
            <person name="Lipzen A."/>
            <person name="Salamov A."/>
            <person name="Henrissat B."/>
            <person name="Wiebenga A."/>
            <person name="De vries R.P."/>
            <person name="Grigoriev I.V."/>
            <person name="Mortensen U.H."/>
            <person name="Andersen M.R."/>
            <person name="Baker S.E."/>
        </authorList>
    </citation>
    <scope>NUCLEOTIDE SEQUENCE [LARGE SCALE GENOMIC DNA]</scope>
    <source>
        <strain evidence="4 5">CBS 114.51</strain>
    </source>
</reference>
<accession>A0A8T8WMG0</accession>
<keyword evidence="2" id="KW-0521">NADP</keyword>
<sequence>MPSAAFNPDTDIPDLSGKVILITGGTAGLGAQTARQLAKHGPAHIYISGRNASGADTLISQIQENTTTTTTKATLVTFLPCDLADLTSVQQAASTFLAQESHLDVLMCNAGIMARPPGLTTDGYEIQFGTNHLGHALLIQKLLPRLQATAAEGHNVRVILLTSLRFKMHPPGGIAFDALRTTQEYPAFAGWIRYGQSKLANLLYARELARRYPELTSISLTPGVVNTGLVGNLGCWNRAFVWVSNLGQVMKPAEGAYHQLWAAKTATAHLTNGGFYEPVGVLSSKLDSAAQHQELATRLWDWTDEALRPFL</sequence>
<comment type="similarity">
    <text evidence="1">Belongs to the short-chain dehydrogenases/reductases (SDR) family.</text>
</comment>
<dbReference type="GeneID" id="37170741"/>
<evidence type="ECO:0000256" key="2">
    <source>
        <dbReference type="ARBA" id="ARBA00022857"/>
    </source>
</evidence>
<dbReference type="PANTHER" id="PTHR24320">
    <property type="entry name" value="RETINOL DEHYDROGENASE"/>
    <property type="match status" value="1"/>
</dbReference>
<protein>
    <submittedName>
        <fullName evidence="4">Retinol dehydrogenase 11</fullName>
    </submittedName>
</protein>
<proteinExistence type="inferred from homology"/>
<dbReference type="PRINTS" id="PR00081">
    <property type="entry name" value="GDHRDH"/>
</dbReference>
<evidence type="ECO:0000256" key="3">
    <source>
        <dbReference type="ARBA" id="ARBA00023002"/>
    </source>
</evidence>
<dbReference type="PANTHER" id="PTHR24320:SF154">
    <property type="entry name" value="OXIDOREDUCTASE, SHORT-CHAIN DEHYDROGENASE_REDUCTASE FAMILY (AFU_ORTHOLOGUE AFUA_2G04560)"/>
    <property type="match status" value="1"/>
</dbReference>
<evidence type="ECO:0000313" key="4">
    <source>
        <dbReference type="EMBL" id="RAH76967.1"/>
    </source>
</evidence>
<organism evidence="4 5">
    <name type="scientific">Aspergillus japonicus CBS 114.51</name>
    <dbReference type="NCBI Taxonomy" id="1448312"/>
    <lineage>
        <taxon>Eukaryota</taxon>
        <taxon>Fungi</taxon>
        <taxon>Dikarya</taxon>
        <taxon>Ascomycota</taxon>
        <taxon>Pezizomycotina</taxon>
        <taxon>Eurotiomycetes</taxon>
        <taxon>Eurotiomycetidae</taxon>
        <taxon>Eurotiales</taxon>
        <taxon>Aspergillaceae</taxon>
        <taxon>Aspergillus</taxon>
        <taxon>Aspergillus subgen. Circumdati</taxon>
    </lineage>
</organism>